<accession>A0AAV9DQB1</accession>
<proteinExistence type="predicted"/>
<reference evidence="2" key="1">
    <citation type="journal article" date="2023" name="Nat. Commun.">
        <title>Diploid and tetraploid genomes of Acorus and the evolution of monocots.</title>
        <authorList>
            <person name="Ma L."/>
            <person name="Liu K.W."/>
            <person name="Li Z."/>
            <person name="Hsiao Y.Y."/>
            <person name="Qi Y."/>
            <person name="Fu T."/>
            <person name="Tang G.D."/>
            <person name="Zhang D."/>
            <person name="Sun W.H."/>
            <person name="Liu D.K."/>
            <person name="Li Y."/>
            <person name="Chen G.Z."/>
            <person name="Liu X.D."/>
            <person name="Liao X.Y."/>
            <person name="Jiang Y.T."/>
            <person name="Yu X."/>
            <person name="Hao Y."/>
            <person name="Huang J."/>
            <person name="Zhao X.W."/>
            <person name="Ke S."/>
            <person name="Chen Y.Y."/>
            <person name="Wu W.L."/>
            <person name="Hsu J.L."/>
            <person name="Lin Y.F."/>
            <person name="Huang M.D."/>
            <person name="Li C.Y."/>
            <person name="Huang L."/>
            <person name="Wang Z.W."/>
            <person name="Zhao X."/>
            <person name="Zhong W.Y."/>
            <person name="Peng D.H."/>
            <person name="Ahmad S."/>
            <person name="Lan S."/>
            <person name="Zhang J.S."/>
            <person name="Tsai W.C."/>
            <person name="Van de Peer Y."/>
            <person name="Liu Z.J."/>
        </authorList>
    </citation>
    <scope>NUCLEOTIDE SEQUENCE</scope>
    <source>
        <strain evidence="2">CP</strain>
    </source>
</reference>
<feature type="compositionally biased region" description="Polar residues" evidence="1">
    <location>
        <begin position="207"/>
        <end position="217"/>
    </location>
</feature>
<comment type="caution">
    <text evidence="2">The sequence shown here is derived from an EMBL/GenBank/DDBJ whole genome shotgun (WGS) entry which is preliminary data.</text>
</comment>
<dbReference type="EMBL" id="JAUJYO010000011">
    <property type="protein sequence ID" value="KAK1303334.1"/>
    <property type="molecule type" value="Genomic_DNA"/>
</dbReference>
<evidence type="ECO:0000313" key="2">
    <source>
        <dbReference type="EMBL" id="KAK1303334.1"/>
    </source>
</evidence>
<feature type="region of interest" description="Disordered" evidence="1">
    <location>
        <begin position="206"/>
        <end position="270"/>
    </location>
</feature>
<gene>
    <name evidence="2" type="ORF">QJS10_CPB11g00879</name>
</gene>
<keyword evidence="3" id="KW-1185">Reference proteome</keyword>
<name>A0AAV9DQB1_ACOCL</name>
<feature type="compositionally biased region" description="Basic and acidic residues" evidence="1">
    <location>
        <begin position="448"/>
        <end position="461"/>
    </location>
</feature>
<feature type="region of interest" description="Disordered" evidence="1">
    <location>
        <begin position="444"/>
        <end position="479"/>
    </location>
</feature>
<dbReference type="AlphaFoldDB" id="A0AAV9DQB1"/>
<evidence type="ECO:0000256" key="1">
    <source>
        <dbReference type="SAM" id="MobiDB-lite"/>
    </source>
</evidence>
<protein>
    <submittedName>
        <fullName evidence="2">Uncharacterized protein</fullName>
    </submittedName>
</protein>
<dbReference type="Proteomes" id="UP001180020">
    <property type="component" value="Unassembled WGS sequence"/>
</dbReference>
<reference evidence="2" key="2">
    <citation type="submission" date="2023-06" db="EMBL/GenBank/DDBJ databases">
        <authorList>
            <person name="Ma L."/>
            <person name="Liu K.-W."/>
            <person name="Li Z."/>
            <person name="Hsiao Y.-Y."/>
            <person name="Qi Y."/>
            <person name="Fu T."/>
            <person name="Tang G."/>
            <person name="Zhang D."/>
            <person name="Sun W.-H."/>
            <person name="Liu D.-K."/>
            <person name="Li Y."/>
            <person name="Chen G.-Z."/>
            <person name="Liu X.-D."/>
            <person name="Liao X.-Y."/>
            <person name="Jiang Y.-T."/>
            <person name="Yu X."/>
            <person name="Hao Y."/>
            <person name="Huang J."/>
            <person name="Zhao X.-W."/>
            <person name="Ke S."/>
            <person name="Chen Y.-Y."/>
            <person name="Wu W.-L."/>
            <person name="Hsu J.-L."/>
            <person name="Lin Y.-F."/>
            <person name="Huang M.-D."/>
            <person name="Li C.-Y."/>
            <person name="Huang L."/>
            <person name="Wang Z.-W."/>
            <person name="Zhao X."/>
            <person name="Zhong W.-Y."/>
            <person name="Peng D.-H."/>
            <person name="Ahmad S."/>
            <person name="Lan S."/>
            <person name="Zhang J.-S."/>
            <person name="Tsai W.-C."/>
            <person name="Van De Peer Y."/>
            <person name="Liu Z.-J."/>
        </authorList>
    </citation>
    <scope>NUCLEOTIDE SEQUENCE</scope>
    <source>
        <strain evidence="2">CP</strain>
        <tissue evidence="2">Leaves</tissue>
    </source>
</reference>
<sequence length="552" mass="62183">MVIAGRKETPIVFVFSEASKRRFFPLRDRKISVIGYLLVSVERTSTNIDGDEQKNDDDALRIIQCYDPVSESFKIGGRPLKFTASKIDIILEIHSGNKDVKVNYGTKPNTPFINRRFSSVSRPNAPQIKNQLDIALEGGHTIGWAPFQYLEEIRKMKEYDWSTSILNLMMKSIHRHQHNPTSVTSYVALLPLSIEEIDPNLKELQTLGETNTEPSETGSKEQNSEDIEDDTNVRSGDDDNDEGIGNDTIGDAEVSHEDAFADDQVPDGADMSYNEVGGNKDNGHSPVDVHITPTRESLKNEIYKLKIVIATHGEDLLVLMDENKNLRIMDREAEYQKVIEEQMKTVSDLRDDASVHNITQRSEMNIEMICLREEINEKNNIIAQQAVLIDHLQSQKPVEESSPLQVVPLRSLSPDIQYVKSESDPGENGEKQLSRSMIKRIKLKGRKGTRDPDFEYTDAEKKGKRKALVAPPGKNKKPKFSFKLPKNGVTDTLARNHIKQLRHVVGITSGRGPIWQGSLAMIHFEDVMSILMEDEISSNKKQVAITNPLESS</sequence>
<organism evidence="2 3">
    <name type="scientific">Acorus calamus</name>
    <name type="common">Sweet flag</name>
    <dbReference type="NCBI Taxonomy" id="4465"/>
    <lineage>
        <taxon>Eukaryota</taxon>
        <taxon>Viridiplantae</taxon>
        <taxon>Streptophyta</taxon>
        <taxon>Embryophyta</taxon>
        <taxon>Tracheophyta</taxon>
        <taxon>Spermatophyta</taxon>
        <taxon>Magnoliopsida</taxon>
        <taxon>Liliopsida</taxon>
        <taxon>Acoraceae</taxon>
        <taxon>Acorus</taxon>
    </lineage>
</organism>
<evidence type="ECO:0000313" key="3">
    <source>
        <dbReference type="Proteomes" id="UP001180020"/>
    </source>
</evidence>